<sequence>MSALYDASVPVFLHYLDRSRLILDRTGGRAEFLEARLAPDMFSAAQQFASAAGFALRGSFPLIGLPVPGFPSAAMDLDGLMARIGFAETRLRGLDRADFEGCEDRTVSHIAGFADLNQSASDYLHRFAAPNFFFHMSMGFAVLRQAGLEIGKADFDGQHDYPPGFRF</sequence>
<dbReference type="PANTHER" id="PTHR36922:SF1">
    <property type="entry name" value="DUF1993 DOMAIN-CONTAINING PROTEIN"/>
    <property type="match status" value="1"/>
</dbReference>
<reference evidence="1 2" key="1">
    <citation type="submission" date="2024-05" db="EMBL/GenBank/DDBJ databases">
        <title>Genome sequence of Ponticoccus litoralis KCCM 90028.</title>
        <authorList>
            <person name="Kim J.M."/>
            <person name="Lee J.K."/>
            <person name="Choi B.J."/>
            <person name="Bayburt H."/>
            <person name="Baek J.H."/>
            <person name="Jeon C.O."/>
        </authorList>
    </citation>
    <scope>NUCLEOTIDE SEQUENCE [LARGE SCALE GENOMIC DNA]</scope>
    <source>
        <strain evidence="1 2">KCCM 90028</strain>
    </source>
</reference>
<dbReference type="Pfam" id="PF09351">
    <property type="entry name" value="DUF1993"/>
    <property type="match status" value="1"/>
</dbReference>
<dbReference type="InterPro" id="IPR034660">
    <property type="entry name" value="DinB/YfiT-like"/>
</dbReference>
<dbReference type="Gene3D" id="1.20.120.450">
    <property type="entry name" value="dinb family like domain"/>
    <property type="match status" value="1"/>
</dbReference>
<dbReference type="SUPFAM" id="SSF109854">
    <property type="entry name" value="DinB/YfiT-like putative metalloenzymes"/>
    <property type="match status" value="1"/>
</dbReference>
<comment type="caution">
    <text evidence="1">The sequence shown here is derived from an EMBL/GenBank/DDBJ whole genome shotgun (WGS) entry which is preliminary data.</text>
</comment>
<evidence type="ECO:0000313" key="1">
    <source>
        <dbReference type="EMBL" id="MEN9060941.1"/>
    </source>
</evidence>
<keyword evidence="2" id="KW-1185">Reference proteome</keyword>
<protein>
    <submittedName>
        <fullName evidence="1">DUF1993 family protein</fullName>
    </submittedName>
</protein>
<name>A0AAW9S7W3_9RHOB</name>
<dbReference type="PANTHER" id="PTHR36922">
    <property type="entry name" value="BLL2446 PROTEIN"/>
    <property type="match status" value="1"/>
</dbReference>
<dbReference type="AlphaFoldDB" id="A0AAW9S7W3"/>
<accession>A0AAW9S7W3</accession>
<dbReference type="Proteomes" id="UP001428774">
    <property type="component" value="Unassembled WGS sequence"/>
</dbReference>
<proteinExistence type="predicted"/>
<dbReference type="EMBL" id="JBDNCH010000002">
    <property type="protein sequence ID" value="MEN9060941.1"/>
    <property type="molecule type" value="Genomic_DNA"/>
</dbReference>
<gene>
    <name evidence="1" type="ORF">ABFB10_07680</name>
</gene>
<organism evidence="1 2">
    <name type="scientific">Ponticoccus litoralis</name>
    <dbReference type="NCBI Taxonomy" id="422297"/>
    <lineage>
        <taxon>Bacteria</taxon>
        <taxon>Pseudomonadati</taxon>
        <taxon>Pseudomonadota</taxon>
        <taxon>Alphaproteobacteria</taxon>
        <taxon>Rhodobacterales</taxon>
        <taxon>Roseobacteraceae</taxon>
        <taxon>Ponticoccus</taxon>
    </lineage>
</organism>
<evidence type="ECO:0000313" key="2">
    <source>
        <dbReference type="Proteomes" id="UP001428774"/>
    </source>
</evidence>
<dbReference type="InterPro" id="IPR018531">
    <property type="entry name" value="DUF1993"/>
</dbReference>
<dbReference type="RefSeq" id="WP_347166067.1">
    <property type="nucleotide sequence ID" value="NZ_JBDNCH010000002.1"/>
</dbReference>